<accession>A0A814R4P1</accession>
<comment type="caution">
    <text evidence="4">The sequence shown here is derived from an EMBL/GenBank/DDBJ whole genome shotgun (WGS) entry which is preliminary data.</text>
</comment>
<evidence type="ECO:0000256" key="1">
    <source>
        <dbReference type="ARBA" id="ARBA00007993"/>
    </source>
</evidence>
<dbReference type="InterPro" id="IPR029052">
    <property type="entry name" value="Metallo-depent_PP-like"/>
</dbReference>
<dbReference type="OrthoDB" id="630188at2759"/>
<dbReference type="EMBL" id="CAJNOQ010006197">
    <property type="protein sequence ID" value="CAF1127021.1"/>
    <property type="molecule type" value="Genomic_DNA"/>
</dbReference>
<dbReference type="GO" id="GO:0016787">
    <property type="term" value="F:hydrolase activity"/>
    <property type="evidence" value="ECO:0007669"/>
    <property type="project" value="InterPro"/>
</dbReference>
<evidence type="ECO:0000313" key="4">
    <source>
        <dbReference type="EMBL" id="CAF1127021.1"/>
    </source>
</evidence>
<dbReference type="Proteomes" id="UP000663829">
    <property type="component" value="Unassembled WGS sequence"/>
</dbReference>
<dbReference type="EMBL" id="CAJOBC010006198">
    <property type="protein sequence ID" value="CAF3890593.1"/>
    <property type="molecule type" value="Genomic_DNA"/>
</dbReference>
<dbReference type="SUPFAM" id="SSF56300">
    <property type="entry name" value="Metallo-dependent phosphatases"/>
    <property type="match status" value="1"/>
</dbReference>
<evidence type="ECO:0000313" key="6">
    <source>
        <dbReference type="EMBL" id="CAF3890593.1"/>
    </source>
</evidence>
<feature type="domain" description="Calcineurin-like phosphoesterase" evidence="2">
    <location>
        <begin position="4"/>
        <end position="172"/>
    </location>
</feature>
<dbReference type="Gene3D" id="3.60.21.10">
    <property type="match status" value="1"/>
</dbReference>
<dbReference type="InterPro" id="IPR004843">
    <property type="entry name" value="Calcineurin-like_PHP"/>
</dbReference>
<proteinExistence type="inferred from homology"/>
<keyword evidence="7" id="KW-1185">Reference proteome</keyword>
<dbReference type="AlphaFoldDB" id="A0A814R4P1"/>
<dbReference type="Proteomes" id="UP000677228">
    <property type="component" value="Unassembled WGS sequence"/>
</dbReference>
<dbReference type="PANTHER" id="PTHR12905:SF0">
    <property type="entry name" value="CALCINEURIN-LIKE PHOSPHOESTERASE DOMAIN-CONTAINING PROTEIN"/>
    <property type="match status" value="1"/>
</dbReference>
<organism evidence="4 7">
    <name type="scientific">Didymodactylos carnosus</name>
    <dbReference type="NCBI Taxonomy" id="1234261"/>
    <lineage>
        <taxon>Eukaryota</taxon>
        <taxon>Metazoa</taxon>
        <taxon>Spiralia</taxon>
        <taxon>Gnathifera</taxon>
        <taxon>Rotifera</taxon>
        <taxon>Eurotatoria</taxon>
        <taxon>Bdelloidea</taxon>
        <taxon>Philodinida</taxon>
        <taxon>Philodinidae</taxon>
        <taxon>Didymodactylos</taxon>
    </lineage>
</organism>
<evidence type="ECO:0000313" key="3">
    <source>
        <dbReference type="EMBL" id="CAF1046178.1"/>
    </source>
</evidence>
<reference evidence="4" key="1">
    <citation type="submission" date="2021-02" db="EMBL/GenBank/DDBJ databases">
        <authorList>
            <person name="Nowell W R."/>
        </authorList>
    </citation>
    <scope>NUCLEOTIDE SEQUENCE</scope>
</reference>
<dbReference type="EMBL" id="CAJNOK010007838">
    <property type="protein sequence ID" value="CAF1046178.1"/>
    <property type="molecule type" value="Genomic_DNA"/>
</dbReference>
<dbReference type="Pfam" id="PF00149">
    <property type="entry name" value="Metallophos"/>
    <property type="match status" value="1"/>
</dbReference>
<dbReference type="Proteomes" id="UP000682733">
    <property type="component" value="Unassembled WGS sequence"/>
</dbReference>
<evidence type="ECO:0000313" key="5">
    <source>
        <dbReference type="EMBL" id="CAF3814144.1"/>
    </source>
</evidence>
<comment type="similarity">
    <text evidence="1">Belongs to the UPF0046 family.</text>
</comment>
<dbReference type="EMBL" id="CAJOBA010007850">
    <property type="protein sequence ID" value="CAF3814144.1"/>
    <property type="molecule type" value="Genomic_DNA"/>
</dbReference>
<dbReference type="PANTHER" id="PTHR12905">
    <property type="entry name" value="METALLOPHOSPHOESTERASE"/>
    <property type="match status" value="1"/>
</dbReference>
<evidence type="ECO:0000259" key="2">
    <source>
        <dbReference type="Pfam" id="PF00149"/>
    </source>
</evidence>
<dbReference type="InterPro" id="IPR051693">
    <property type="entry name" value="UPF0046_metallophosphoest"/>
</dbReference>
<dbReference type="Proteomes" id="UP000681722">
    <property type="component" value="Unassembled WGS sequence"/>
</dbReference>
<sequence length="218" mass="24960">MKQLKIYCISDTHQRHRELTDRLNDGGDILIHAGDFTNYGGRFSQKVGGIDDFNEWLGTLPFKHKVLIFGNHERVLSEDKDVTKIKQRFSNATYLNDECVEIDGLKVFGSSWKVDHGNNRDRLWATVPIGAHIVVTHNPPDGKQEAIDIDKSLMRRILQVKPVLTIFGHIHVDYGVWERDGVTFVNAAMMNDHQKTLNDPIGFRLEITDDKTVKLDRL</sequence>
<gene>
    <name evidence="4" type="ORF">GPM918_LOCUS19989</name>
    <name evidence="3" type="ORF">OVA965_LOCUS16737</name>
    <name evidence="6" type="ORF">SRO942_LOCUS19987</name>
    <name evidence="5" type="ORF">TMI583_LOCUS16747</name>
</gene>
<evidence type="ECO:0000313" key="7">
    <source>
        <dbReference type="Proteomes" id="UP000663829"/>
    </source>
</evidence>
<protein>
    <recommendedName>
        <fullName evidence="2">Calcineurin-like phosphoesterase domain-containing protein</fullName>
    </recommendedName>
</protein>
<name>A0A814R4P1_9BILA</name>